<comment type="caution">
    <text evidence="1">The sequence shown here is derived from an EMBL/GenBank/DDBJ whole genome shotgun (WGS) entry which is preliminary data.</text>
</comment>
<proteinExistence type="predicted"/>
<accession>A0A9D9IJS0</accession>
<reference evidence="1" key="2">
    <citation type="journal article" date="2021" name="PeerJ">
        <title>Extensive microbial diversity within the chicken gut microbiome revealed by metagenomics and culture.</title>
        <authorList>
            <person name="Gilroy R."/>
            <person name="Ravi A."/>
            <person name="Getino M."/>
            <person name="Pursley I."/>
            <person name="Horton D.L."/>
            <person name="Alikhan N.F."/>
            <person name="Baker D."/>
            <person name="Gharbi K."/>
            <person name="Hall N."/>
            <person name="Watson M."/>
            <person name="Adriaenssens E.M."/>
            <person name="Foster-Nyarko E."/>
            <person name="Jarju S."/>
            <person name="Secka A."/>
            <person name="Antonio M."/>
            <person name="Oren A."/>
            <person name="Chaudhuri R.R."/>
            <person name="La Ragione R."/>
            <person name="Hildebrand F."/>
            <person name="Pallen M.J."/>
        </authorList>
    </citation>
    <scope>NUCLEOTIDE SEQUENCE</scope>
    <source>
        <strain evidence="1">B1-8020</strain>
    </source>
</reference>
<sequence>MEDSFDRLETLLYRERFFLRPDFNIPVLCMNAGADEESFDKYLLENFGITLRKMIKIYIDAYFNNIL</sequence>
<evidence type="ECO:0000313" key="1">
    <source>
        <dbReference type="EMBL" id="MBO8472794.1"/>
    </source>
</evidence>
<dbReference type="EMBL" id="JADIMA010000038">
    <property type="protein sequence ID" value="MBO8472794.1"/>
    <property type="molecule type" value="Genomic_DNA"/>
</dbReference>
<dbReference type="Proteomes" id="UP000823604">
    <property type="component" value="Unassembled WGS sequence"/>
</dbReference>
<name>A0A9D9IJS0_9BACT</name>
<gene>
    <name evidence="1" type="ORF">IAB81_04115</name>
</gene>
<reference evidence="1" key="1">
    <citation type="submission" date="2020-10" db="EMBL/GenBank/DDBJ databases">
        <authorList>
            <person name="Gilroy R."/>
        </authorList>
    </citation>
    <scope>NUCLEOTIDE SEQUENCE</scope>
    <source>
        <strain evidence="1">B1-8020</strain>
    </source>
</reference>
<dbReference type="AlphaFoldDB" id="A0A9D9IJS0"/>
<organism evidence="1 2">
    <name type="scientific">Candidatus Merdivivens pullicola</name>
    <dbReference type="NCBI Taxonomy" id="2840872"/>
    <lineage>
        <taxon>Bacteria</taxon>
        <taxon>Pseudomonadati</taxon>
        <taxon>Bacteroidota</taxon>
        <taxon>Bacteroidia</taxon>
        <taxon>Bacteroidales</taxon>
        <taxon>Muribaculaceae</taxon>
        <taxon>Muribaculaceae incertae sedis</taxon>
        <taxon>Candidatus Merdivivens</taxon>
    </lineage>
</organism>
<evidence type="ECO:0000313" key="2">
    <source>
        <dbReference type="Proteomes" id="UP000823604"/>
    </source>
</evidence>
<protein>
    <submittedName>
        <fullName evidence="1">Uncharacterized protein</fullName>
    </submittedName>
</protein>